<keyword evidence="1" id="KW-1185">Reference proteome</keyword>
<evidence type="ECO:0000313" key="1">
    <source>
        <dbReference type="Proteomes" id="UP000050741"/>
    </source>
</evidence>
<protein>
    <submittedName>
        <fullName evidence="2">Oxidoreductase</fullName>
    </submittedName>
</protein>
<reference evidence="2" key="2">
    <citation type="submission" date="2016-06" db="UniProtKB">
        <authorList>
            <consortium name="WormBaseParasite"/>
        </authorList>
    </citation>
    <scope>IDENTIFICATION</scope>
</reference>
<dbReference type="AlphaFoldDB" id="A0A183BLD5"/>
<reference evidence="1" key="1">
    <citation type="submission" date="2014-05" db="EMBL/GenBank/DDBJ databases">
        <title>The genome and life-stage specific transcriptomes of Globodera pallida elucidate key aspects of plant parasitism by a cyst nematode.</title>
        <authorList>
            <person name="Cotton J.A."/>
            <person name="Lilley C.J."/>
            <person name="Jones L.M."/>
            <person name="Kikuchi T."/>
            <person name="Reid A.J."/>
            <person name="Thorpe P."/>
            <person name="Tsai I.J."/>
            <person name="Beasley H."/>
            <person name="Blok V."/>
            <person name="Cock P.J.A."/>
            <person name="Van den Akker S.E."/>
            <person name="Holroyd N."/>
            <person name="Hunt M."/>
            <person name="Mantelin S."/>
            <person name="Naghra H."/>
            <person name="Pain A."/>
            <person name="Palomares-Rius J.E."/>
            <person name="Zarowiecki M."/>
            <person name="Berriman M."/>
            <person name="Jones J.T."/>
            <person name="Urwin P.E."/>
        </authorList>
    </citation>
    <scope>NUCLEOTIDE SEQUENCE [LARGE SCALE GENOMIC DNA]</scope>
    <source>
        <strain evidence="1">Lindley</strain>
    </source>
</reference>
<proteinExistence type="predicted"/>
<organism evidence="1 2">
    <name type="scientific">Globodera pallida</name>
    <name type="common">Potato cyst nematode worm</name>
    <name type="synonym">Heterodera pallida</name>
    <dbReference type="NCBI Taxonomy" id="36090"/>
    <lineage>
        <taxon>Eukaryota</taxon>
        <taxon>Metazoa</taxon>
        <taxon>Ecdysozoa</taxon>
        <taxon>Nematoda</taxon>
        <taxon>Chromadorea</taxon>
        <taxon>Rhabditida</taxon>
        <taxon>Tylenchina</taxon>
        <taxon>Tylenchomorpha</taxon>
        <taxon>Tylenchoidea</taxon>
        <taxon>Heteroderidae</taxon>
        <taxon>Heteroderinae</taxon>
        <taxon>Globodera</taxon>
    </lineage>
</organism>
<dbReference type="Proteomes" id="UP000050741">
    <property type="component" value="Unassembled WGS sequence"/>
</dbReference>
<evidence type="ECO:0000313" key="2">
    <source>
        <dbReference type="WBParaSite" id="GPLIN_000142000"/>
    </source>
</evidence>
<accession>A0A183BLD5</accession>
<sequence length="141" mass="14339">MQMFAQAFREFNVGTAGGGPEIIGVAVIAGAAAMLFGGPPSAYVRTAAGVVAAVSAHLERARRDEQGHMGDPMQMFAQAFREFNVGTAGGGPEIIGVAVIAGAAAMLFGGPPSAYVRTAAGVVAAVSAHLERARRDEQGHM</sequence>
<dbReference type="WBParaSite" id="GPLIN_000142000">
    <property type="protein sequence ID" value="GPLIN_000142000"/>
    <property type="gene ID" value="GPLIN_000142000"/>
</dbReference>
<name>A0A183BLD5_GLOPA</name>